<accession>A0A4R8WEW0</accession>
<evidence type="ECO:0000313" key="3">
    <source>
        <dbReference type="Proteomes" id="UP000297643"/>
    </source>
</evidence>
<sequence length="273" mass="29093">MTTPSSTTPETARPAGPPAGLPTAEDCAIEVGEIFARVFHTLDDWRERIAAAVPDRADLDILVESLVVPALLASAGSPAADGPPATESLLIGAGFIAAPQYVNGRDAHFAWWLGPLASNPLLGNTSGASRLDLATRVHTEYLRDFRELEWYAVPEATNQTHVTGPYVDQLCTCDYIITLTMPVRLGERMIGVVGADVYVKRLEQVLLPHFLALPGPVVLVNQSGRVVISTEPTLPAGDILPNRRHPADGFALLPCPGTPFLLATRVAIATPAL</sequence>
<proteinExistence type="predicted"/>
<reference evidence="2 3" key="1">
    <citation type="submission" date="2019-03" db="EMBL/GenBank/DDBJ databases">
        <title>Genomics of glacier-inhabiting Cryobacterium strains.</title>
        <authorList>
            <person name="Liu Q."/>
            <person name="Xin Y.-H."/>
        </authorList>
    </citation>
    <scope>NUCLEOTIDE SEQUENCE [LARGE SCALE GENOMIC DNA]</scope>
    <source>
        <strain evidence="2 3">RHLT2-21</strain>
    </source>
</reference>
<dbReference type="EMBL" id="SOFM01000005">
    <property type="protein sequence ID" value="TFC07670.1"/>
    <property type="molecule type" value="Genomic_DNA"/>
</dbReference>
<gene>
    <name evidence="2" type="ORF">E3O32_01090</name>
</gene>
<evidence type="ECO:0000256" key="1">
    <source>
        <dbReference type="SAM" id="MobiDB-lite"/>
    </source>
</evidence>
<evidence type="ECO:0008006" key="4">
    <source>
        <dbReference type="Google" id="ProtNLM"/>
    </source>
</evidence>
<dbReference type="Gene3D" id="3.30.450.20">
    <property type="entry name" value="PAS domain"/>
    <property type="match status" value="1"/>
</dbReference>
<dbReference type="RefSeq" id="WP_134506155.1">
    <property type="nucleotide sequence ID" value="NZ_SOFM01000005.1"/>
</dbReference>
<protein>
    <recommendedName>
        <fullName evidence="4">Cache domain-containing protein</fullName>
    </recommendedName>
</protein>
<dbReference type="Proteomes" id="UP000297643">
    <property type="component" value="Unassembled WGS sequence"/>
</dbReference>
<name>A0A4R8WEW0_9MICO</name>
<feature type="region of interest" description="Disordered" evidence="1">
    <location>
        <begin position="1"/>
        <end position="23"/>
    </location>
</feature>
<organism evidence="2 3">
    <name type="scientific">Cryobacterium mannosilyticum</name>
    <dbReference type="NCBI Taxonomy" id="1259190"/>
    <lineage>
        <taxon>Bacteria</taxon>
        <taxon>Bacillati</taxon>
        <taxon>Actinomycetota</taxon>
        <taxon>Actinomycetes</taxon>
        <taxon>Micrococcales</taxon>
        <taxon>Microbacteriaceae</taxon>
        <taxon>Cryobacterium</taxon>
    </lineage>
</organism>
<feature type="compositionally biased region" description="Polar residues" evidence="1">
    <location>
        <begin position="1"/>
        <end position="10"/>
    </location>
</feature>
<dbReference type="Pfam" id="PF22673">
    <property type="entry name" value="MCP-like_PDC_1"/>
    <property type="match status" value="1"/>
</dbReference>
<keyword evidence="3" id="KW-1185">Reference proteome</keyword>
<dbReference type="CDD" id="cd12913">
    <property type="entry name" value="PDC1_MCP_like"/>
    <property type="match status" value="1"/>
</dbReference>
<comment type="caution">
    <text evidence="2">The sequence shown here is derived from an EMBL/GenBank/DDBJ whole genome shotgun (WGS) entry which is preliminary data.</text>
</comment>
<evidence type="ECO:0000313" key="2">
    <source>
        <dbReference type="EMBL" id="TFC07670.1"/>
    </source>
</evidence>
<dbReference type="AlphaFoldDB" id="A0A4R8WEW0"/>